<dbReference type="Gene3D" id="3.30.420.10">
    <property type="entry name" value="Ribonuclease H-like superfamily/Ribonuclease H"/>
    <property type="match status" value="1"/>
</dbReference>
<dbReference type="PANTHER" id="PTHR47074">
    <property type="entry name" value="BNAC02G40300D PROTEIN"/>
    <property type="match status" value="1"/>
</dbReference>
<dbReference type="InterPro" id="IPR052929">
    <property type="entry name" value="RNase_H-like_EbsB-rel"/>
</dbReference>
<name>A0AAV0EP94_9ASTE</name>
<keyword evidence="3" id="KW-1185">Reference proteome</keyword>
<accession>A0AAV0EP94</accession>
<reference evidence="2" key="1">
    <citation type="submission" date="2022-07" db="EMBL/GenBank/DDBJ databases">
        <authorList>
            <person name="Macas J."/>
            <person name="Novak P."/>
            <person name="Neumann P."/>
        </authorList>
    </citation>
    <scope>NUCLEOTIDE SEQUENCE</scope>
</reference>
<organism evidence="2 3">
    <name type="scientific">Cuscuta epithymum</name>
    <dbReference type="NCBI Taxonomy" id="186058"/>
    <lineage>
        <taxon>Eukaryota</taxon>
        <taxon>Viridiplantae</taxon>
        <taxon>Streptophyta</taxon>
        <taxon>Embryophyta</taxon>
        <taxon>Tracheophyta</taxon>
        <taxon>Spermatophyta</taxon>
        <taxon>Magnoliopsida</taxon>
        <taxon>eudicotyledons</taxon>
        <taxon>Gunneridae</taxon>
        <taxon>Pentapetalae</taxon>
        <taxon>asterids</taxon>
        <taxon>lamiids</taxon>
        <taxon>Solanales</taxon>
        <taxon>Convolvulaceae</taxon>
        <taxon>Cuscuteae</taxon>
        <taxon>Cuscuta</taxon>
        <taxon>Cuscuta subgen. Cuscuta</taxon>
    </lineage>
</organism>
<dbReference type="SUPFAM" id="SSF53098">
    <property type="entry name" value="Ribonuclease H-like"/>
    <property type="match status" value="1"/>
</dbReference>
<proteinExistence type="predicted"/>
<dbReference type="CDD" id="cd06222">
    <property type="entry name" value="RNase_H_like"/>
    <property type="match status" value="1"/>
</dbReference>
<protein>
    <recommendedName>
        <fullName evidence="1">RNase H type-1 domain-containing protein</fullName>
    </recommendedName>
</protein>
<dbReference type="GO" id="GO:0004523">
    <property type="term" value="F:RNA-DNA hybrid ribonuclease activity"/>
    <property type="evidence" value="ECO:0007669"/>
    <property type="project" value="InterPro"/>
</dbReference>
<dbReference type="PANTHER" id="PTHR47074:SF11">
    <property type="entry name" value="REVERSE TRANSCRIPTASE-LIKE PROTEIN"/>
    <property type="match status" value="1"/>
</dbReference>
<dbReference type="Pfam" id="PF13456">
    <property type="entry name" value="RVT_3"/>
    <property type="match status" value="1"/>
</dbReference>
<dbReference type="GO" id="GO:0003676">
    <property type="term" value="F:nucleic acid binding"/>
    <property type="evidence" value="ECO:0007669"/>
    <property type="project" value="InterPro"/>
</dbReference>
<dbReference type="InterPro" id="IPR012337">
    <property type="entry name" value="RNaseH-like_sf"/>
</dbReference>
<evidence type="ECO:0000313" key="2">
    <source>
        <dbReference type="EMBL" id="CAH9124776.1"/>
    </source>
</evidence>
<evidence type="ECO:0000259" key="1">
    <source>
        <dbReference type="Pfam" id="PF13456"/>
    </source>
</evidence>
<dbReference type="InterPro" id="IPR044730">
    <property type="entry name" value="RNase_H-like_dom_plant"/>
</dbReference>
<gene>
    <name evidence="2" type="ORF">CEPIT_LOCUS26239</name>
</gene>
<evidence type="ECO:0000313" key="3">
    <source>
        <dbReference type="Proteomes" id="UP001152523"/>
    </source>
</evidence>
<dbReference type="InterPro" id="IPR002156">
    <property type="entry name" value="RNaseH_domain"/>
</dbReference>
<dbReference type="InterPro" id="IPR036397">
    <property type="entry name" value="RNaseH_sf"/>
</dbReference>
<dbReference type="EMBL" id="CAMAPF010000935">
    <property type="protein sequence ID" value="CAH9124776.1"/>
    <property type="molecule type" value="Genomic_DNA"/>
</dbReference>
<feature type="domain" description="RNase H type-1" evidence="1">
    <location>
        <begin position="43"/>
        <end position="162"/>
    </location>
</feature>
<sequence>MLKAQTFVLGWARAQNDRRGRLQESCKAKPFWCRPSVGRLKLNVDAAVREDKCGLGWCLRDAAGSFVTGAAKPRTGRLSSLEAELIGIMEALSWLQGTDWKIVDVESDASRAIMEITRGSSCSSYGLVADDIRDIAKNFSSISFSHIRRSANRIAHELARAACSMSDLHSWFYYILPVVFIFCPEQ</sequence>
<comment type="caution">
    <text evidence="2">The sequence shown here is derived from an EMBL/GenBank/DDBJ whole genome shotgun (WGS) entry which is preliminary data.</text>
</comment>
<dbReference type="AlphaFoldDB" id="A0AAV0EP94"/>
<dbReference type="Proteomes" id="UP001152523">
    <property type="component" value="Unassembled WGS sequence"/>
</dbReference>